<feature type="region of interest" description="Disordered" evidence="1">
    <location>
        <begin position="1"/>
        <end position="38"/>
    </location>
</feature>
<accession>A0A9E7G0I6</accession>
<gene>
    <name evidence="3" type="ORF">MUK42_19663</name>
</gene>
<keyword evidence="4" id="KW-1185">Reference proteome</keyword>
<dbReference type="Proteomes" id="UP001055439">
    <property type="component" value="Chromosome 5"/>
</dbReference>
<protein>
    <submittedName>
        <fullName evidence="3">Pentatricopeptide repeat-containing protein</fullName>
    </submittedName>
</protein>
<keyword evidence="2" id="KW-1133">Transmembrane helix</keyword>
<evidence type="ECO:0000313" key="3">
    <source>
        <dbReference type="EMBL" id="URE05924.1"/>
    </source>
</evidence>
<name>A0A9E7G0I6_9LILI</name>
<keyword evidence="2" id="KW-0812">Transmembrane</keyword>
<feature type="transmembrane region" description="Helical" evidence="2">
    <location>
        <begin position="105"/>
        <end position="129"/>
    </location>
</feature>
<organism evidence="3 4">
    <name type="scientific">Musa troglodytarum</name>
    <name type="common">fe'i banana</name>
    <dbReference type="NCBI Taxonomy" id="320322"/>
    <lineage>
        <taxon>Eukaryota</taxon>
        <taxon>Viridiplantae</taxon>
        <taxon>Streptophyta</taxon>
        <taxon>Embryophyta</taxon>
        <taxon>Tracheophyta</taxon>
        <taxon>Spermatophyta</taxon>
        <taxon>Magnoliopsida</taxon>
        <taxon>Liliopsida</taxon>
        <taxon>Zingiberales</taxon>
        <taxon>Musaceae</taxon>
        <taxon>Musa</taxon>
    </lineage>
</organism>
<dbReference type="AlphaFoldDB" id="A0A9E7G0I6"/>
<evidence type="ECO:0000256" key="2">
    <source>
        <dbReference type="SAM" id="Phobius"/>
    </source>
</evidence>
<reference evidence="3" key="1">
    <citation type="submission" date="2022-05" db="EMBL/GenBank/DDBJ databases">
        <title>The Musa troglodytarum L. genome provides insights into the mechanism of non-climacteric behaviour and enrichment of carotenoids.</title>
        <authorList>
            <person name="Wang J."/>
        </authorList>
    </citation>
    <scope>NUCLEOTIDE SEQUENCE</scope>
    <source>
        <tissue evidence="3">Leaf</tissue>
    </source>
</reference>
<evidence type="ECO:0000256" key="1">
    <source>
        <dbReference type="SAM" id="MobiDB-lite"/>
    </source>
</evidence>
<sequence length="291" mass="31671">MLRSSSSPFATMPSPSSSSTKPIKRPSTASHAGPGGSLHHSLTPSIGICASCKSSPSAATLDLLILLLVVFSCAFLIASSLAHLARSLAAVLPPAPAFFAPFRDAPYPYLAGLLLFLVVSLAAAHLSCLRPCPLPWSSRRRCGNPRCRGLKKALEFDVQLQTEECIRSPDPAQSAAWKEIDDLPWKGGQQGNNPDYECLRAELRRMAPPNGRAVLLFRSRCGCPLAKLEAWGPKRGRRHKKIMGRFSHRVKFKHLGAGKLGHRRRRRSVISTQDSSATIPVTCSQTYTLQL</sequence>
<evidence type="ECO:0000313" key="4">
    <source>
        <dbReference type="Proteomes" id="UP001055439"/>
    </source>
</evidence>
<proteinExistence type="predicted"/>
<dbReference type="OrthoDB" id="1925408at2759"/>
<dbReference type="InterPro" id="IPR044196">
    <property type="entry name" value="At5g19025-like"/>
</dbReference>
<dbReference type="EMBL" id="CP097507">
    <property type="protein sequence ID" value="URE05924.1"/>
    <property type="molecule type" value="Genomic_DNA"/>
</dbReference>
<keyword evidence="2" id="KW-0472">Membrane</keyword>
<feature type="transmembrane region" description="Helical" evidence="2">
    <location>
        <begin position="63"/>
        <end position="85"/>
    </location>
</feature>
<dbReference type="PANTHER" id="PTHR47479:SF2">
    <property type="entry name" value="OS05G0393200 PROTEIN"/>
    <property type="match status" value="1"/>
</dbReference>
<dbReference type="PANTHER" id="PTHR47479">
    <property type="entry name" value="OS05G0393200 PROTEIN"/>
    <property type="match status" value="1"/>
</dbReference>
<feature type="compositionally biased region" description="Low complexity" evidence="1">
    <location>
        <begin position="1"/>
        <end position="28"/>
    </location>
</feature>